<reference evidence="2" key="1">
    <citation type="submission" date="2013-09" db="EMBL/GenBank/DDBJ databases">
        <authorList>
            <person name="Zeng Z."/>
            <person name="Chen C."/>
        </authorList>
    </citation>
    <scope>NUCLEOTIDE SEQUENCE [LARGE SCALE GENOMIC DNA]</scope>
    <source>
        <strain evidence="2">DK69</strain>
    </source>
</reference>
<dbReference type="AlphaFoldDB" id="A0A0A2MY97"/>
<dbReference type="PATRIC" id="fig|1107311.5.peg.1512"/>
<accession>A0A0A2MY97</accession>
<proteinExistence type="predicted"/>
<evidence type="ECO:0000313" key="1">
    <source>
        <dbReference type="EMBL" id="KGO93160.1"/>
    </source>
</evidence>
<protein>
    <submittedName>
        <fullName evidence="1">Uncharacterized protein</fullName>
    </submittedName>
</protein>
<keyword evidence="2" id="KW-1185">Reference proteome</keyword>
<sequence length="70" mass="7893">MTRKHSEGCKVVWIALMGVASFCGSRFLTGGTKDTTDSRNKDFKYARTIKLLKLKKKTGVLKVNQRDNKS</sequence>
<dbReference type="STRING" id="1107311.Q767_14975"/>
<comment type="caution">
    <text evidence="1">The sequence shown here is derived from an EMBL/GenBank/DDBJ whole genome shotgun (WGS) entry which is preliminary data.</text>
</comment>
<dbReference type="Proteomes" id="UP000030149">
    <property type="component" value="Unassembled WGS sequence"/>
</dbReference>
<organism evidence="1 2">
    <name type="scientific">Flavobacterium enshiense DK69</name>
    <dbReference type="NCBI Taxonomy" id="1107311"/>
    <lineage>
        <taxon>Bacteria</taxon>
        <taxon>Pseudomonadati</taxon>
        <taxon>Bacteroidota</taxon>
        <taxon>Flavobacteriia</taxon>
        <taxon>Flavobacteriales</taxon>
        <taxon>Flavobacteriaceae</taxon>
        <taxon>Flavobacterium</taxon>
    </lineage>
</organism>
<gene>
    <name evidence="1" type="ORF">Q767_14975</name>
</gene>
<name>A0A0A2MY97_9FLAO</name>
<evidence type="ECO:0000313" key="2">
    <source>
        <dbReference type="Proteomes" id="UP000030149"/>
    </source>
</evidence>
<reference evidence="1 2" key="2">
    <citation type="journal article" date="2015" name="Stand. Genomic Sci.">
        <title>High quality draft genomic sequence of Flavobacterium enshiense DK69(T) and comparison among Flavobacterium genomes.</title>
        <authorList>
            <person name="Zeng Z."/>
            <person name="Chen C."/>
            <person name="Du H."/>
            <person name="Wang G."/>
            <person name="Li M."/>
        </authorList>
    </citation>
    <scope>NUCLEOTIDE SEQUENCE [LARGE SCALE GENOMIC DNA]</scope>
    <source>
        <strain evidence="1 2">DK69</strain>
    </source>
</reference>
<dbReference type="EMBL" id="JRLZ01000020">
    <property type="protein sequence ID" value="KGO93160.1"/>
    <property type="molecule type" value="Genomic_DNA"/>
</dbReference>